<dbReference type="Proteomes" id="UP000307440">
    <property type="component" value="Unassembled WGS sequence"/>
</dbReference>
<feature type="compositionally biased region" description="Low complexity" evidence="2">
    <location>
        <begin position="28"/>
        <end position="37"/>
    </location>
</feature>
<evidence type="ECO:0000313" key="4">
    <source>
        <dbReference type="EMBL" id="TFK22463.1"/>
    </source>
</evidence>
<organism evidence="4 5">
    <name type="scientific">Coprinopsis marcescibilis</name>
    <name type="common">Agaric fungus</name>
    <name type="synonym">Psathyrella marcescibilis</name>
    <dbReference type="NCBI Taxonomy" id="230819"/>
    <lineage>
        <taxon>Eukaryota</taxon>
        <taxon>Fungi</taxon>
        <taxon>Dikarya</taxon>
        <taxon>Basidiomycota</taxon>
        <taxon>Agaricomycotina</taxon>
        <taxon>Agaricomycetes</taxon>
        <taxon>Agaricomycetidae</taxon>
        <taxon>Agaricales</taxon>
        <taxon>Agaricineae</taxon>
        <taxon>Psathyrellaceae</taxon>
        <taxon>Coprinopsis</taxon>
    </lineage>
</organism>
<protein>
    <recommendedName>
        <fullName evidence="3">Chromatin target of PRMT1 protein C-terminal domain-containing protein</fullName>
    </recommendedName>
</protein>
<keyword evidence="5" id="KW-1185">Reference proteome</keyword>
<evidence type="ECO:0000256" key="2">
    <source>
        <dbReference type="SAM" id="MobiDB-lite"/>
    </source>
</evidence>
<dbReference type="EMBL" id="ML210240">
    <property type="protein sequence ID" value="TFK22463.1"/>
    <property type="molecule type" value="Genomic_DNA"/>
</dbReference>
<feature type="compositionally biased region" description="Low complexity" evidence="2">
    <location>
        <begin position="81"/>
        <end position="93"/>
    </location>
</feature>
<feature type="compositionally biased region" description="Gly residues" evidence="2">
    <location>
        <begin position="44"/>
        <end position="60"/>
    </location>
</feature>
<name>A0A5C3KRM7_COPMA</name>
<evidence type="ECO:0000256" key="1">
    <source>
        <dbReference type="ARBA" id="ARBA00022884"/>
    </source>
</evidence>
<dbReference type="SMART" id="SM01218">
    <property type="entry name" value="FoP_duplication"/>
    <property type="match status" value="1"/>
</dbReference>
<evidence type="ECO:0000313" key="5">
    <source>
        <dbReference type="Proteomes" id="UP000307440"/>
    </source>
</evidence>
<feature type="region of interest" description="Disordered" evidence="2">
    <location>
        <begin position="28"/>
        <end position="93"/>
    </location>
</feature>
<feature type="domain" description="Chromatin target of PRMT1 protein C-terminal" evidence="3">
    <location>
        <begin position="17"/>
        <end position="88"/>
    </location>
</feature>
<sequence length="93" mass="8920">MKIEIVVDPIRAAPLASRVAPAAVAAPVVGAPRNGGPVRRRRGGGGGGRGGAGAPGGPGGKRGERPQKSAADLDAEMEDYTAAASGPAAPATA</sequence>
<accession>A0A5C3KRM7</accession>
<gene>
    <name evidence="4" type="ORF">FA15DRAFT_706342</name>
</gene>
<evidence type="ECO:0000259" key="3">
    <source>
        <dbReference type="SMART" id="SM01218"/>
    </source>
</evidence>
<dbReference type="STRING" id="230819.A0A5C3KRM7"/>
<dbReference type="GO" id="GO:0003723">
    <property type="term" value="F:RNA binding"/>
    <property type="evidence" value="ECO:0007669"/>
    <property type="project" value="UniProtKB-KW"/>
</dbReference>
<dbReference type="AlphaFoldDB" id="A0A5C3KRM7"/>
<proteinExistence type="predicted"/>
<dbReference type="Pfam" id="PF13865">
    <property type="entry name" value="FoP_duplication"/>
    <property type="match status" value="1"/>
</dbReference>
<reference evidence="4 5" key="1">
    <citation type="journal article" date="2019" name="Nat. Ecol. Evol.">
        <title>Megaphylogeny resolves global patterns of mushroom evolution.</title>
        <authorList>
            <person name="Varga T."/>
            <person name="Krizsan K."/>
            <person name="Foldi C."/>
            <person name="Dima B."/>
            <person name="Sanchez-Garcia M."/>
            <person name="Sanchez-Ramirez S."/>
            <person name="Szollosi G.J."/>
            <person name="Szarkandi J.G."/>
            <person name="Papp V."/>
            <person name="Albert L."/>
            <person name="Andreopoulos W."/>
            <person name="Angelini C."/>
            <person name="Antonin V."/>
            <person name="Barry K.W."/>
            <person name="Bougher N.L."/>
            <person name="Buchanan P."/>
            <person name="Buyck B."/>
            <person name="Bense V."/>
            <person name="Catcheside P."/>
            <person name="Chovatia M."/>
            <person name="Cooper J."/>
            <person name="Damon W."/>
            <person name="Desjardin D."/>
            <person name="Finy P."/>
            <person name="Geml J."/>
            <person name="Haridas S."/>
            <person name="Hughes K."/>
            <person name="Justo A."/>
            <person name="Karasinski D."/>
            <person name="Kautmanova I."/>
            <person name="Kiss B."/>
            <person name="Kocsube S."/>
            <person name="Kotiranta H."/>
            <person name="LaButti K.M."/>
            <person name="Lechner B.E."/>
            <person name="Liimatainen K."/>
            <person name="Lipzen A."/>
            <person name="Lukacs Z."/>
            <person name="Mihaltcheva S."/>
            <person name="Morgado L.N."/>
            <person name="Niskanen T."/>
            <person name="Noordeloos M.E."/>
            <person name="Ohm R.A."/>
            <person name="Ortiz-Santana B."/>
            <person name="Ovrebo C."/>
            <person name="Racz N."/>
            <person name="Riley R."/>
            <person name="Savchenko A."/>
            <person name="Shiryaev A."/>
            <person name="Soop K."/>
            <person name="Spirin V."/>
            <person name="Szebenyi C."/>
            <person name="Tomsovsky M."/>
            <person name="Tulloss R.E."/>
            <person name="Uehling J."/>
            <person name="Grigoriev I.V."/>
            <person name="Vagvolgyi C."/>
            <person name="Papp T."/>
            <person name="Martin F.M."/>
            <person name="Miettinen O."/>
            <person name="Hibbett D.S."/>
            <person name="Nagy L.G."/>
        </authorList>
    </citation>
    <scope>NUCLEOTIDE SEQUENCE [LARGE SCALE GENOMIC DNA]</scope>
    <source>
        <strain evidence="4 5">CBS 121175</strain>
    </source>
</reference>
<keyword evidence="1" id="KW-0694">RNA-binding</keyword>
<dbReference type="InterPro" id="IPR025715">
    <property type="entry name" value="FoP_C"/>
</dbReference>